<feature type="domain" description="C2H2-type" evidence="2">
    <location>
        <begin position="49"/>
        <end position="70"/>
    </location>
</feature>
<dbReference type="InterPro" id="IPR013087">
    <property type="entry name" value="Znf_C2H2_type"/>
</dbReference>
<feature type="compositionally biased region" description="Basic residues" evidence="1">
    <location>
        <begin position="182"/>
        <end position="192"/>
    </location>
</feature>
<evidence type="ECO:0000313" key="3">
    <source>
        <dbReference type="EMBL" id="TEB29289.1"/>
    </source>
</evidence>
<proteinExistence type="predicted"/>
<comment type="caution">
    <text evidence="3">The sequence shown here is derived from an EMBL/GenBank/DDBJ whole genome shotgun (WGS) entry which is preliminary data.</text>
</comment>
<dbReference type="Proteomes" id="UP000298030">
    <property type="component" value="Unassembled WGS sequence"/>
</dbReference>
<evidence type="ECO:0000256" key="1">
    <source>
        <dbReference type="SAM" id="MobiDB-lite"/>
    </source>
</evidence>
<feature type="region of interest" description="Disordered" evidence="1">
    <location>
        <begin position="388"/>
        <end position="432"/>
    </location>
</feature>
<accession>A0A4Y7T6V9</accession>
<feature type="compositionally biased region" description="Polar residues" evidence="1">
    <location>
        <begin position="399"/>
        <end position="412"/>
    </location>
</feature>
<protein>
    <recommendedName>
        <fullName evidence="2">C2H2-type domain-containing protein</fullName>
    </recommendedName>
</protein>
<reference evidence="3 4" key="1">
    <citation type="journal article" date="2019" name="Nat. Ecol. Evol.">
        <title>Megaphylogeny resolves global patterns of mushroom evolution.</title>
        <authorList>
            <person name="Varga T."/>
            <person name="Krizsan K."/>
            <person name="Foldi C."/>
            <person name="Dima B."/>
            <person name="Sanchez-Garcia M."/>
            <person name="Sanchez-Ramirez S."/>
            <person name="Szollosi G.J."/>
            <person name="Szarkandi J.G."/>
            <person name="Papp V."/>
            <person name="Albert L."/>
            <person name="Andreopoulos W."/>
            <person name="Angelini C."/>
            <person name="Antonin V."/>
            <person name="Barry K.W."/>
            <person name="Bougher N.L."/>
            <person name="Buchanan P."/>
            <person name="Buyck B."/>
            <person name="Bense V."/>
            <person name="Catcheside P."/>
            <person name="Chovatia M."/>
            <person name="Cooper J."/>
            <person name="Damon W."/>
            <person name="Desjardin D."/>
            <person name="Finy P."/>
            <person name="Geml J."/>
            <person name="Haridas S."/>
            <person name="Hughes K."/>
            <person name="Justo A."/>
            <person name="Karasinski D."/>
            <person name="Kautmanova I."/>
            <person name="Kiss B."/>
            <person name="Kocsube S."/>
            <person name="Kotiranta H."/>
            <person name="LaButti K.M."/>
            <person name="Lechner B.E."/>
            <person name="Liimatainen K."/>
            <person name="Lipzen A."/>
            <person name="Lukacs Z."/>
            <person name="Mihaltcheva S."/>
            <person name="Morgado L.N."/>
            <person name="Niskanen T."/>
            <person name="Noordeloos M.E."/>
            <person name="Ohm R.A."/>
            <person name="Ortiz-Santana B."/>
            <person name="Ovrebo C."/>
            <person name="Racz N."/>
            <person name="Riley R."/>
            <person name="Savchenko A."/>
            <person name="Shiryaev A."/>
            <person name="Soop K."/>
            <person name="Spirin V."/>
            <person name="Szebenyi C."/>
            <person name="Tomsovsky M."/>
            <person name="Tulloss R.E."/>
            <person name="Uehling J."/>
            <person name="Grigoriev I.V."/>
            <person name="Vagvolgyi C."/>
            <person name="Papp T."/>
            <person name="Martin F.M."/>
            <person name="Miettinen O."/>
            <person name="Hibbett D.S."/>
            <person name="Nagy L.G."/>
        </authorList>
    </citation>
    <scope>NUCLEOTIDE SEQUENCE [LARGE SCALE GENOMIC DNA]</scope>
    <source>
        <strain evidence="3 4">FP101781</strain>
    </source>
</reference>
<evidence type="ECO:0000313" key="4">
    <source>
        <dbReference type="Proteomes" id="UP000298030"/>
    </source>
</evidence>
<dbReference type="EMBL" id="QPFP01000028">
    <property type="protein sequence ID" value="TEB29289.1"/>
    <property type="molecule type" value="Genomic_DNA"/>
</dbReference>
<feature type="compositionally biased region" description="Polar residues" evidence="1">
    <location>
        <begin position="170"/>
        <end position="181"/>
    </location>
</feature>
<feature type="domain" description="C2H2-type" evidence="2">
    <location>
        <begin position="248"/>
        <end position="269"/>
    </location>
</feature>
<feature type="compositionally biased region" description="Basic and acidic residues" evidence="1">
    <location>
        <begin position="286"/>
        <end position="309"/>
    </location>
</feature>
<name>A0A4Y7T6V9_COPMI</name>
<dbReference type="OrthoDB" id="3132004at2759"/>
<organism evidence="3 4">
    <name type="scientific">Coprinellus micaceus</name>
    <name type="common">Glistening ink-cap mushroom</name>
    <name type="synonym">Coprinus micaceus</name>
    <dbReference type="NCBI Taxonomy" id="71717"/>
    <lineage>
        <taxon>Eukaryota</taxon>
        <taxon>Fungi</taxon>
        <taxon>Dikarya</taxon>
        <taxon>Basidiomycota</taxon>
        <taxon>Agaricomycotina</taxon>
        <taxon>Agaricomycetes</taxon>
        <taxon>Agaricomycetidae</taxon>
        <taxon>Agaricales</taxon>
        <taxon>Agaricineae</taxon>
        <taxon>Psathyrellaceae</taxon>
        <taxon>Coprinellus</taxon>
    </lineage>
</organism>
<sequence>MAPLFGFYDYEAHFSHQRCIEEDSAPVIRPQSELKQDPGEIGSPEHRHCPLCNVYFGTMDRLEIHNRNTHSVVTLESLARENLEFTLQLRREYVEQLWRDIERATEEEFELQEKQIEQERLFYEKRLEQWRIREQPLESEMQAGKGVCDKEKQVVKRPKKGRKDDAKGSRQPQDIENGNTARTKKTHQRKKGPSIGIVAVIPGGRIKPVSRVTSLLRVGVCGAHPNTDGCLCCFQPPYDDPVATYQYCPICRVSFRTTSRYNKHKTKVHKDFEGDLAQAERKRWEKAERRRLREEEEEKRRRAKAEKGRGKGKGKGKGKGRPPPLQTVSGVLKRETSMRCEGCRITFSTCELFDSHKSKYRELGLSHKPAFTSPSQCVVAKQSLHVLKEGSGSKRNTRPNETISSGTVQSLKRLNRMAKMQRRRRRVERKKE</sequence>
<dbReference type="PROSITE" id="PS00028">
    <property type="entry name" value="ZINC_FINGER_C2H2_1"/>
    <property type="match status" value="2"/>
</dbReference>
<feature type="compositionally biased region" description="Basic residues" evidence="1">
    <location>
        <begin position="413"/>
        <end position="432"/>
    </location>
</feature>
<dbReference type="AlphaFoldDB" id="A0A4Y7T6V9"/>
<gene>
    <name evidence="3" type="ORF">FA13DRAFT_672522</name>
</gene>
<feature type="region of interest" description="Disordered" evidence="1">
    <location>
        <begin position="286"/>
        <end position="327"/>
    </location>
</feature>
<keyword evidence="4" id="KW-1185">Reference proteome</keyword>
<feature type="compositionally biased region" description="Basic residues" evidence="1">
    <location>
        <begin position="310"/>
        <end position="320"/>
    </location>
</feature>
<dbReference type="SMART" id="SM00355">
    <property type="entry name" value="ZnF_C2H2"/>
    <property type="match status" value="2"/>
</dbReference>
<evidence type="ECO:0000259" key="2">
    <source>
        <dbReference type="PROSITE" id="PS00028"/>
    </source>
</evidence>
<feature type="region of interest" description="Disordered" evidence="1">
    <location>
        <begin position="141"/>
        <end position="193"/>
    </location>
</feature>